<evidence type="ECO:0000256" key="1">
    <source>
        <dbReference type="SAM" id="MobiDB-lite"/>
    </source>
</evidence>
<name>A0A0F4G5R0_9PEZI</name>
<dbReference type="EMBL" id="LAFY01005787">
    <property type="protein sequence ID" value="KJX92668.1"/>
    <property type="molecule type" value="Genomic_DNA"/>
</dbReference>
<feature type="region of interest" description="Disordered" evidence="1">
    <location>
        <begin position="57"/>
        <end position="80"/>
    </location>
</feature>
<proteinExistence type="predicted"/>
<dbReference type="AlphaFoldDB" id="A0A0F4G5R0"/>
<comment type="caution">
    <text evidence="2">The sequence shown here is derived from an EMBL/GenBank/DDBJ whole genome shotgun (WGS) entry which is preliminary data.</text>
</comment>
<evidence type="ECO:0000313" key="2">
    <source>
        <dbReference type="EMBL" id="KJX92668.1"/>
    </source>
</evidence>
<feature type="compositionally biased region" description="Basic and acidic residues" evidence="1">
    <location>
        <begin position="473"/>
        <end position="487"/>
    </location>
</feature>
<organism evidence="2 3">
    <name type="scientific">Zymoseptoria brevis</name>
    <dbReference type="NCBI Taxonomy" id="1047168"/>
    <lineage>
        <taxon>Eukaryota</taxon>
        <taxon>Fungi</taxon>
        <taxon>Dikarya</taxon>
        <taxon>Ascomycota</taxon>
        <taxon>Pezizomycotina</taxon>
        <taxon>Dothideomycetes</taxon>
        <taxon>Dothideomycetidae</taxon>
        <taxon>Mycosphaerellales</taxon>
        <taxon>Mycosphaerellaceae</taxon>
        <taxon>Zymoseptoria</taxon>
    </lineage>
</organism>
<accession>A0A0F4G5R0</accession>
<dbReference type="Proteomes" id="UP000033647">
    <property type="component" value="Unassembled WGS sequence"/>
</dbReference>
<feature type="region of interest" description="Disordered" evidence="1">
    <location>
        <begin position="457"/>
        <end position="487"/>
    </location>
</feature>
<keyword evidence="3" id="KW-1185">Reference proteome</keyword>
<sequence length="487" mass="55919">MAARRSSSVCNSCQFRQLLLSRRCPVPPTTSSKRRLQTAAAVEIRSPDDELVLRLPQPVGEEETTKQTKKSVKTTASRIEREPDDANGLSFEALYRQRDPRLETLRRLSNPWPEHPSGKQEGVHKGPLLPEATAAIIPHDVFRQMVHEASGPKAMRQALRVQLLRCDTPREIFKVVAVAMRYQYTAENLAVLEEPLIRALYRCRQHASDPEVLNTLNAIISRFRIKGLQVNPMLTFMALKFAARARSLRGMKRHLKVVREEGLTMSSNMFRSIIAKCSIGHRGLGEIRNGRWRRSELFQVLTGFDDCKHLPIEKQYHLGTILIRDDWQYLHGWVAVLARCRDSQGVWNEWVLWKDTPARRKPRMLQVPTGSHKVTTRHRGDHWFVEQATMSGDLAIAWKILQETEIPFHYLKPRTKDRLLDGLEHATVIDEHVRNELMKKHDRDMLNIEKATDRSLRDQYGFPDDDDGPIVAETERELHDAAEGGAA</sequence>
<dbReference type="OrthoDB" id="3827811at2759"/>
<gene>
    <name evidence="2" type="ORF">TI39_contig5832g00002</name>
</gene>
<reference evidence="2 3" key="1">
    <citation type="submission" date="2015-03" db="EMBL/GenBank/DDBJ databases">
        <title>RNA-seq based gene annotation and comparative genomics of four Zymoseptoria species reveal species-specific pathogenicity related genes and transposable element activity.</title>
        <authorList>
            <person name="Grandaubert J."/>
            <person name="Bhattacharyya A."/>
            <person name="Stukenbrock E.H."/>
        </authorList>
    </citation>
    <scope>NUCLEOTIDE SEQUENCE [LARGE SCALE GENOMIC DNA]</scope>
    <source>
        <strain evidence="2 3">Zb18110</strain>
    </source>
</reference>
<protein>
    <submittedName>
        <fullName evidence="2">Uncharacterized protein</fullName>
    </submittedName>
</protein>
<evidence type="ECO:0000313" key="3">
    <source>
        <dbReference type="Proteomes" id="UP000033647"/>
    </source>
</evidence>